<name>A0A5S3UU52_9GAMM</name>
<dbReference type="Gene3D" id="2.60.40.10">
    <property type="entry name" value="Immunoglobulins"/>
    <property type="match status" value="1"/>
</dbReference>
<dbReference type="Pfam" id="PF13620">
    <property type="entry name" value="CarboxypepD_reg"/>
    <property type="match status" value="1"/>
</dbReference>
<dbReference type="InterPro" id="IPR008969">
    <property type="entry name" value="CarboxyPept-like_regulatory"/>
</dbReference>
<dbReference type="EMBL" id="CP045429">
    <property type="protein sequence ID" value="QPB82351.1"/>
    <property type="molecule type" value="Genomic_DNA"/>
</dbReference>
<evidence type="ECO:0000313" key="2">
    <source>
        <dbReference type="Proteomes" id="UP000305729"/>
    </source>
</evidence>
<dbReference type="STRING" id="43658.AT705_17025"/>
<dbReference type="SUPFAM" id="SSF49464">
    <property type="entry name" value="Carboxypeptidase regulatory domain-like"/>
    <property type="match status" value="1"/>
</dbReference>
<accession>A0A5S3UU52</accession>
<organism evidence="1 2">
    <name type="scientific">Pseudoalteromonas rubra</name>
    <dbReference type="NCBI Taxonomy" id="43658"/>
    <lineage>
        <taxon>Bacteria</taxon>
        <taxon>Pseudomonadati</taxon>
        <taxon>Pseudomonadota</taxon>
        <taxon>Gammaproteobacteria</taxon>
        <taxon>Alteromonadales</taxon>
        <taxon>Pseudoalteromonadaceae</taxon>
        <taxon>Pseudoalteromonas</taxon>
    </lineage>
</organism>
<gene>
    <name evidence="1" type="ORF">CWC22_004865</name>
</gene>
<proteinExistence type="predicted"/>
<sequence length="991" mass="111522">MARIAPCVVFALICASTMPAHGTSQQDFSEVLNTLQRIQAKLSQSQASLTVNNQPEQAGIPEGEDLFLSVYADGVYLGEVFAVKSKRDAQVELRSLFAVLDFAISDDNQPDYFTGWYLSPERTFLLDSAQKRARVNEQEYRFSEQDISHVQGEVFVESALIADWFGLHLQFNYSDQRLLVQSPLPLPALERQARANRKVAQYNVGSASRLAWKPNPYQILSSPLMDTQFGYRRDNDEDAFYYSVLGAHDLAFWNVEYFIAGTEGDALDQGRFKGKREDAQGRLLGQVQATQLEVGDIQATHIGTGQSTGQGIGVRVSDKPLNSEIQEQSVQISGSVQAGWDVELYHNDLLVAQQLQIQTGRYDFDRIPLYFGSNQFELVKYGPQGQVEREQRSYFVEGTGLKSGQGYFDVSVTDNGSSILNKDFALTTQSGLHFHGRYDLGLSDSMSVYAGIAQALSNEALIERTVTTGGTLSLWKKMLLNLDLSHDSESQHRARLSARTEWAGQAISAGWQTQRRLLNTSKVNNDHRDTRGLYMRMSGMFNVLNKQLSYQNQVQWNRSDQDTEYTLLTNRVSLSLGRVNISNQMQWQSNNAAGNHATSGQLRFQTRLGRIFGRLIFDYDLHPHTELIAYETRFYRSLNEQFNVELSFRETLETDYQKGELGLNWLGDKIRLNSQLSYDSYDEWEVGINGQFSFGYHPQSERLLFSQRRLASNGAVLVKVYLDHNANGVFDELDEVVPEVRVRALQNYMQGTTDEQGLVLLSGMPVNQKTDMVIDTDSLAMPFVTPAIEGMAITPRRGYVEYLELPLVNTSEVEGVVYQQTDTENAPVPYADVTLLDEQGAQIARTQAAYDGYYVFTDIKPGRYRAKVANATKRGLTHSEQVEVALSQQGDVLVEVDLQLAPLSTQAITVLSVGRFTSLPVLKTYAMLLRQRHRQLITAPPFYLFDDKTETYMLGIAFTQNDVDTAPLQLRCNALQTTGVPCQLEQTEIKQ</sequence>
<dbReference type="Proteomes" id="UP000305729">
    <property type="component" value="Chromosome 1"/>
</dbReference>
<dbReference type="InterPro" id="IPR013783">
    <property type="entry name" value="Ig-like_fold"/>
</dbReference>
<protein>
    <recommendedName>
        <fullName evidence="3">Carboxypeptidase regulatory-like domain-containing protein</fullName>
    </recommendedName>
</protein>
<evidence type="ECO:0000313" key="1">
    <source>
        <dbReference type="EMBL" id="QPB82351.1"/>
    </source>
</evidence>
<dbReference type="AlphaFoldDB" id="A0A5S3UU52"/>
<dbReference type="RefSeq" id="WP_138538938.1">
    <property type="nucleotide sequence ID" value="NZ_CP045429.1"/>
</dbReference>
<reference evidence="1 2" key="1">
    <citation type="submission" date="2019-10" db="EMBL/GenBank/DDBJ databases">
        <title>Pseudoalteromonas rubra S4059.</title>
        <authorList>
            <person name="Paulsen S."/>
            <person name="Wang X."/>
        </authorList>
    </citation>
    <scope>NUCLEOTIDE SEQUENCE [LARGE SCALE GENOMIC DNA]</scope>
    <source>
        <strain evidence="1 2">S4059</strain>
    </source>
</reference>
<evidence type="ECO:0008006" key="3">
    <source>
        <dbReference type="Google" id="ProtNLM"/>
    </source>
</evidence>